<evidence type="ECO:0000256" key="10">
    <source>
        <dbReference type="ARBA" id="ARBA00022763"/>
    </source>
</evidence>
<evidence type="ECO:0000313" key="19">
    <source>
        <dbReference type="EMBL" id="SKA83213.1"/>
    </source>
</evidence>
<dbReference type="InterPro" id="IPR050116">
    <property type="entry name" value="DNA_polymerase-Y"/>
</dbReference>
<keyword evidence="11 16" id="KW-0460">Magnesium</keyword>
<dbReference type="GO" id="GO:0009432">
    <property type="term" value="P:SOS response"/>
    <property type="evidence" value="ECO:0007669"/>
    <property type="project" value="TreeGrafter"/>
</dbReference>
<dbReference type="SUPFAM" id="SSF56672">
    <property type="entry name" value="DNA/RNA polymerases"/>
    <property type="match status" value="1"/>
</dbReference>
<dbReference type="GO" id="GO:0005829">
    <property type="term" value="C:cytosol"/>
    <property type="evidence" value="ECO:0007669"/>
    <property type="project" value="TreeGrafter"/>
</dbReference>
<feature type="site" description="Substrate discrimination" evidence="16">
    <location>
        <position position="16"/>
    </location>
</feature>
<comment type="similarity">
    <text evidence="2 16">Belongs to the DNA polymerase type-Y family.</text>
</comment>
<evidence type="ECO:0000256" key="9">
    <source>
        <dbReference type="ARBA" id="ARBA00022723"/>
    </source>
</evidence>
<feature type="binding site" evidence="16">
    <location>
        <position position="11"/>
    </location>
    <ligand>
        <name>Mg(2+)</name>
        <dbReference type="ChEBI" id="CHEBI:18420"/>
    </ligand>
</feature>
<feature type="compositionally biased region" description="Basic and acidic residues" evidence="17">
    <location>
        <begin position="356"/>
        <end position="375"/>
    </location>
</feature>
<evidence type="ECO:0000256" key="2">
    <source>
        <dbReference type="ARBA" id="ARBA00010945"/>
    </source>
</evidence>
<keyword evidence="8 16" id="KW-0235">DNA replication</keyword>
<dbReference type="CDD" id="cd03586">
    <property type="entry name" value="PolY_Pol_IV_kappa"/>
    <property type="match status" value="1"/>
</dbReference>
<feature type="active site" evidence="16">
    <location>
        <position position="106"/>
    </location>
</feature>
<accession>A0A1T4X0M7</accession>
<feature type="compositionally biased region" description="Gly residues" evidence="17">
    <location>
        <begin position="405"/>
        <end position="418"/>
    </location>
</feature>
<dbReference type="GO" id="GO:0006261">
    <property type="term" value="P:DNA-templated DNA replication"/>
    <property type="evidence" value="ECO:0007669"/>
    <property type="project" value="UniProtKB-UniRule"/>
</dbReference>
<evidence type="ECO:0000256" key="5">
    <source>
        <dbReference type="ARBA" id="ARBA00022490"/>
    </source>
</evidence>
<dbReference type="Proteomes" id="UP000190027">
    <property type="component" value="Unassembled WGS sequence"/>
</dbReference>
<feature type="region of interest" description="Disordered" evidence="17">
    <location>
        <begin position="348"/>
        <end position="418"/>
    </location>
</feature>
<evidence type="ECO:0000256" key="1">
    <source>
        <dbReference type="ARBA" id="ARBA00004496"/>
    </source>
</evidence>
<keyword evidence="20" id="KW-1185">Reference proteome</keyword>
<evidence type="ECO:0000259" key="18">
    <source>
        <dbReference type="PROSITE" id="PS50173"/>
    </source>
</evidence>
<evidence type="ECO:0000256" key="13">
    <source>
        <dbReference type="ARBA" id="ARBA00023125"/>
    </source>
</evidence>
<feature type="domain" description="UmuC" evidence="18">
    <location>
        <begin position="7"/>
        <end position="188"/>
    </location>
</feature>
<dbReference type="InterPro" id="IPR043502">
    <property type="entry name" value="DNA/RNA_pol_sf"/>
</dbReference>
<keyword evidence="12 16" id="KW-0239">DNA-directed DNA polymerase</keyword>
<dbReference type="PANTHER" id="PTHR11076:SF33">
    <property type="entry name" value="DNA POLYMERASE KAPPA"/>
    <property type="match status" value="1"/>
</dbReference>
<dbReference type="InterPro" id="IPR022880">
    <property type="entry name" value="DNApol_IV"/>
</dbReference>
<evidence type="ECO:0000256" key="11">
    <source>
        <dbReference type="ARBA" id="ARBA00022842"/>
    </source>
</evidence>
<dbReference type="GO" id="GO:0006281">
    <property type="term" value="P:DNA repair"/>
    <property type="evidence" value="ECO:0007669"/>
    <property type="project" value="UniProtKB-UniRule"/>
</dbReference>
<sequence>MPAPVWILHIDMDAFYASVEQMDQPELRGRPVAVGGIGGRGVISAASYEIRKYGVRSAMPGTTARRLCPQGVFLPVRMERYKEVSRQVMHALEEFSPLVEQASVDEAYMDATGLERLFGPIPELCETIRARVRKATGGLTCSVGAAPVRFLAKIASDQNKPDGVFLIYPEDVDSFLKTLPVGKIPGVGKRGREILQELGVRYAGQIPNRPRAFWEQRFGKWGGELYDRCRGMGSTEVVPYAAPKSCSAENTFERDTLETATLRRWLLAQSDRVASDLRRHGVRGRTVTLKAKFADFRQVTRSRSLDHRTSETDTIYGTALELLEELCPKTPLRLIGVGVSNFSPRSRQLSLLEPEETSRPDPKKQHLEQTVDAIRRRFGPGAVRRAALLEKPSDKSEPSKHGDGQSSGGNGRDGSSGH</sequence>
<dbReference type="InterPro" id="IPR043128">
    <property type="entry name" value="Rev_trsase/Diguanyl_cyclase"/>
</dbReference>
<organism evidence="19 20">
    <name type="scientific">Paucidesulfovibrio gracilis DSM 16080</name>
    <dbReference type="NCBI Taxonomy" id="1121449"/>
    <lineage>
        <taxon>Bacteria</taxon>
        <taxon>Pseudomonadati</taxon>
        <taxon>Thermodesulfobacteriota</taxon>
        <taxon>Desulfovibrionia</taxon>
        <taxon>Desulfovibrionales</taxon>
        <taxon>Desulfovibrionaceae</taxon>
        <taxon>Paucidesulfovibrio</taxon>
    </lineage>
</organism>
<evidence type="ECO:0000313" key="20">
    <source>
        <dbReference type="Proteomes" id="UP000190027"/>
    </source>
</evidence>
<dbReference type="Pfam" id="PF11799">
    <property type="entry name" value="IMS_C"/>
    <property type="match status" value="1"/>
</dbReference>
<dbReference type="GO" id="GO:0042276">
    <property type="term" value="P:error-prone translesion synthesis"/>
    <property type="evidence" value="ECO:0007669"/>
    <property type="project" value="TreeGrafter"/>
</dbReference>
<evidence type="ECO:0000256" key="8">
    <source>
        <dbReference type="ARBA" id="ARBA00022705"/>
    </source>
</evidence>
<feature type="compositionally biased region" description="Basic and acidic residues" evidence="17">
    <location>
        <begin position="387"/>
        <end position="403"/>
    </location>
</feature>
<dbReference type="GO" id="GO:0000287">
    <property type="term" value="F:magnesium ion binding"/>
    <property type="evidence" value="ECO:0007669"/>
    <property type="project" value="UniProtKB-UniRule"/>
</dbReference>
<comment type="function">
    <text evidence="16">Poorly processive, error-prone DNA polymerase involved in untargeted mutagenesis. Copies undamaged DNA at stalled replication forks, which arise in vivo from mismatched or misaligned primer ends. These misaligned primers can be extended by PolIV. Exhibits no 3'-5' exonuclease (proofreading) activity. May be involved in translesional synthesis, in conjunction with the beta clamp from PolIII.</text>
</comment>
<dbReference type="InterPro" id="IPR024728">
    <property type="entry name" value="PolY_HhH_motif"/>
</dbReference>
<dbReference type="GO" id="GO:0003887">
    <property type="term" value="F:DNA-directed DNA polymerase activity"/>
    <property type="evidence" value="ECO:0007669"/>
    <property type="project" value="UniProtKB-UniRule"/>
</dbReference>
<comment type="catalytic activity">
    <reaction evidence="15 16">
        <text>DNA(n) + a 2'-deoxyribonucleoside 5'-triphosphate = DNA(n+1) + diphosphate</text>
        <dbReference type="Rhea" id="RHEA:22508"/>
        <dbReference type="Rhea" id="RHEA-COMP:17339"/>
        <dbReference type="Rhea" id="RHEA-COMP:17340"/>
        <dbReference type="ChEBI" id="CHEBI:33019"/>
        <dbReference type="ChEBI" id="CHEBI:61560"/>
        <dbReference type="ChEBI" id="CHEBI:173112"/>
        <dbReference type="EC" id="2.7.7.7"/>
    </reaction>
</comment>
<dbReference type="AlphaFoldDB" id="A0A1T4X0M7"/>
<keyword evidence="10 16" id="KW-0227">DNA damage</keyword>
<evidence type="ECO:0000256" key="4">
    <source>
        <dbReference type="ARBA" id="ARBA00022457"/>
    </source>
</evidence>
<evidence type="ECO:0000256" key="12">
    <source>
        <dbReference type="ARBA" id="ARBA00022932"/>
    </source>
</evidence>
<dbReference type="PROSITE" id="PS50173">
    <property type="entry name" value="UMUC"/>
    <property type="match status" value="1"/>
</dbReference>
<dbReference type="GO" id="GO:0003684">
    <property type="term" value="F:damaged DNA binding"/>
    <property type="evidence" value="ECO:0007669"/>
    <property type="project" value="InterPro"/>
</dbReference>
<dbReference type="FunFam" id="3.40.1170.60:FF:000001">
    <property type="entry name" value="DNA polymerase IV"/>
    <property type="match status" value="1"/>
</dbReference>
<feature type="binding site" evidence="16">
    <location>
        <position position="105"/>
    </location>
    <ligand>
        <name>Mg(2+)</name>
        <dbReference type="ChEBI" id="CHEBI:18420"/>
    </ligand>
</feature>
<dbReference type="Gene3D" id="1.10.150.20">
    <property type="entry name" value="5' to 3' exonuclease, C-terminal subdomain"/>
    <property type="match status" value="1"/>
</dbReference>
<reference evidence="19 20" key="1">
    <citation type="submission" date="2017-02" db="EMBL/GenBank/DDBJ databases">
        <authorList>
            <person name="Peterson S.W."/>
        </authorList>
    </citation>
    <scope>NUCLEOTIDE SEQUENCE [LARGE SCALE GENOMIC DNA]</scope>
    <source>
        <strain evidence="19 20">DSM 16080</strain>
    </source>
</reference>
<keyword evidence="6 16" id="KW-0808">Transferase</keyword>
<evidence type="ECO:0000256" key="15">
    <source>
        <dbReference type="ARBA" id="ARBA00049244"/>
    </source>
</evidence>
<dbReference type="Gene3D" id="3.30.70.270">
    <property type="match status" value="1"/>
</dbReference>
<dbReference type="FunFam" id="3.30.1490.100:FF:000004">
    <property type="entry name" value="DNA polymerase IV"/>
    <property type="match status" value="1"/>
</dbReference>
<dbReference type="Pfam" id="PF00817">
    <property type="entry name" value="IMS"/>
    <property type="match status" value="1"/>
</dbReference>
<evidence type="ECO:0000256" key="3">
    <source>
        <dbReference type="ARBA" id="ARBA00011245"/>
    </source>
</evidence>
<comment type="subcellular location">
    <subcellularLocation>
        <location evidence="1 16">Cytoplasm</location>
    </subcellularLocation>
</comment>
<gene>
    <name evidence="16" type="primary">dinB</name>
    <name evidence="19" type="ORF">SAMN02745704_01604</name>
</gene>
<evidence type="ECO:0000256" key="17">
    <source>
        <dbReference type="SAM" id="MobiDB-lite"/>
    </source>
</evidence>
<dbReference type="NCBIfam" id="NF002677">
    <property type="entry name" value="PRK02406.1"/>
    <property type="match status" value="1"/>
</dbReference>
<dbReference type="Pfam" id="PF11798">
    <property type="entry name" value="IMS_HHH"/>
    <property type="match status" value="1"/>
</dbReference>
<dbReference type="HAMAP" id="MF_01113">
    <property type="entry name" value="DNApol_IV"/>
    <property type="match status" value="1"/>
</dbReference>
<protein>
    <recommendedName>
        <fullName evidence="16">DNA polymerase IV</fullName>
        <shortName evidence="16">Pol IV</shortName>
        <ecNumber evidence="16">2.7.7.7</ecNumber>
    </recommendedName>
</protein>
<comment type="cofactor">
    <cofactor evidence="16">
        <name>Mg(2+)</name>
        <dbReference type="ChEBI" id="CHEBI:18420"/>
    </cofactor>
    <text evidence="16">Binds 2 magnesium ions per subunit.</text>
</comment>
<dbReference type="Gene3D" id="3.40.1170.60">
    <property type="match status" value="1"/>
</dbReference>
<dbReference type="EC" id="2.7.7.7" evidence="16"/>
<comment type="subunit">
    <text evidence="3 16">Monomer.</text>
</comment>
<dbReference type="InterPro" id="IPR001126">
    <property type="entry name" value="UmuC"/>
</dbReference>
<dbReference type="InterPro" id="IPR017961">
    <property type="entry name" value="DNA_pol_Y-fam_little_finger"/>
</dbReference>
<dbReference type="STRING" id="1121449.SAMN02745704_01604"/>
<evidence type="ECO:0000256" key="7">
    <source>
        <dbReference type="ARBA" id="ARBA00022695"/>
    </source>
</evidence>
<keyword evidence="9 16" id="KW-0479">Metal-binding</keyword>
<name>A0A1T4X0M7_9BACT</name>
<dbReference type="EMBL" id="FUYC01000006">
    <property type="protein sequence ID" value="SKA83213.1"/>
    <property type="molecule type" value="Genomic_DNA"/>
</dbReference>
<evidence type="ECO:0000256" key="14">
    <source>
        <dbReference type="ARBA" id="ARBA00023204"/>
    </source>
</evidence>
<dbReference type="InterPro" id="IPR036775">
    <property type="entry name" value="DNA_pol_Y-fam_lit_finger_sf"/>
</dbReference>
<evidence type="ECO:0000256" key="16">
    <source>
        <dbReference type="HAMAP-Rule" id="MF_01113"/>
    </source>
</evidence>
<dbReference type="RefSeq" id="WP_234990663.1">
    <property type="nucleotide sequence ID" value="NZ_FUYC01000006.1"/>
</dbReference>
<evidence type="ECO:0000256" key="6">
    <source>
        <dbReference type="ARBA" id="ARBA00022679"/>
    </source>
</evidence>
<keyword evidence="14 16" id="KW-0234">DNA repair</keyword>
<dbReference type="PANTHER" id="PTHR11076">
    <property type="entry name" value="DNA REPAIR POLYMERASE UMUC / TRANSFERASE FAMILY MEMBER"/>
    <property type="match status" value="1"/>
</dbReference>
<keyword evidence="4 16" id="KW-0515">Mutator protein</keyword>
<keyword evidence="7 16" id="KW-0548">Nucleotidyltransferase</keyword>
<dbReference type="Gene3D" id="3.30.1490.100">
    <property type="entry name" value="DNA polymerase, Y-family, little finger domain"/>
    <property type="match status" value="1"/>
</dbReference>
<dbReference type="SUPFAM" id="SSF100879">
    <property type="entry name" value="Lesion bypass DNA polymerase (Y-family), little finger domain"/>
    <property type="match status" value="1"/>
</dbReference>
<proteinExistence type="inferred from homology"/>
<keyword evidence="13 16" id="KW-0238">DNA-binding</keyword>
<keyword evidence="5 16" id="KW-0963">Cytoplasm</keyword>